<evidence type="ECO:0000313" key="9">
    <source>
        <dbReference type="Proteomes" id="UP001596977"/>
    </source>
</evidence>
<dbReference type="Gene3D" id="3.40.50.1220">
    <property type="entry name" value="TPP-binding domain"/>
    <property type="match status" value="1"/>
</dbReference>
<evidence type="ECO:0000256" key="2">
    <source>
        <dbReference type="ARBA" id="ARBA00007812"/>
    </source>
</evidence>
<evidence type="ECO:0000256" key="1">
    <source>
        <dbReference type="ARBA" id="ARBA00001964"/>
    </source>
</evidence>
<sequence>MAKITGGELLVRVLRKAGVDTIFGLHGAHIETVFQSCADHGLELIDTRHEAAAGHAAEGYARASGKLGVALVTAGGGFTNAVTPIANAFLDRTPVLFITGSGAMADDETNTLQAGIDQVALAKPITKWAHQVTVTANIPRLVAQALRIAMSGPRGPVLLDFPWNILTQEIDQDAIALPDALDAGLPAAPSPQAVARAITILEAAERPIIVVGSEAVRSGAASALRAFVDRTGIPVFSDYEGHGLLPDEHPAAAGLIQGAHGLMLDGKRADAALMLGVRFGLYTAGGSGRLIPEDAAVIQVDQDARELGRLRDPALAVSADSAQMLAALVEALAAGAPSDARIAWRDAARDHARARRIALDGLAHDRSPIHPFRAASSIVEASGERADYVADGAECYHWFTEVVPGRRPATFLTHSFLGSMGIGIGLAMGAQAADRTRPVILVTGDGAFGYSVAEFDTMFRHRLPVVVIIMNNRNWGATRHFQEVFSGPNRVTGTQLENGDYHDAAAAFGAFGCYIDQPADVAAAVRSAIASGGPACINIRVDFDAVPPEAKIMLGRDPLSAD</sequence>
<keyword evidence="3 4" id="KW-0786">Thiamine pyrophosphate</keyword>
<protein>
    <submittedName>
        <fullName evidence="8">Thiamine pyrophosphate-binding protein</fullName>
    </submittedName>
</protein>
<dbReference type="CDD" id="cd07035">
    <property type="entry name" value="TPP_PYR_POX_like"/>
    <property type="match status" value="1"/>
</dbReference>
<dbReference type="InterPro" id="IPR012000">
    <property type="entry name" value="Thiamin_PyroP_enz_cen_dom"/>
</dbReference>
<dbReference type="Gene3D" id="3.40.50.970">
    <property type="match status" value="2"/>
</dbReference>
<name>A0ABW3H7T9_9SPHN</name>
<dbReference type="Pfam" id="PF00205">
    <property type="entry name" value="TPP_enzyme_M"/>
    <property type="match status" value="1"/>
</dbReference>
<feature type="domain" description="Thiamine pyrophosphate enzyme central" evidence="5">
    <location>
        <begin position="194"/>
        <end position="328"/>
    </location>
</feature>
<dbReference type="PANTHER" id="PTHR18968:SF166">
    <property type="entry name" value="2-HYDROXYACYL-COA LYASE 2"/>
    <property type="match status" value="1"/>
</dbReference>
<dbReference type="SUPFAM" id="SSF52518">
    <property type="entry name" value="Thiamin diphosphate-binding fold (THDP-binding)"/>
    <property type="match status" value="2"/>
</dbReference>
<evidence type="ECO:0000259" key="6">
    <source>
        <dbReference type="Pfam" id="PF02775"/>
    </source>
</evidence>
<dbReference type="PANTHER" id="PTHR18968">
    <property type="entry name" value="THIAMINE PYROPHOSPHATE ENZYMES"/>
    <property type="match status" value="1"/>
</dbReference>
<reference evidence="9" key="1">
    <citation type="journal article" date="2019" name="Int. J. Syst. Evol. Microbiol.">
        <title>The Global Catalogue of Microorganisms (GCM) 10K type strain sequencing project: providing services to taxonomists for standard genome sequencing and annotation.</title>
        <authorList>
            <consortium name="The Broad Institute Genomics Platform"/>
            <consortium name="The Broad Institute Genome Sequencing Center for Infectious Disease"/>
            <person name="Wu L."/>
            <person name="Ma J."/>
        </authorList>
    </citation>
    <scope>NUCLEOTIDE SEQUENCE [LARGE SCALE GENOMIC DNA]</scope>
    <source>
        <strain evidence="9">CCUG 62982</strain>
    </source>
</reference>
<feature type="domain" description="Thiamine pyrophosphate enzyme N-terminal TPP-binding" evidence="7">
    <location>
        <begin position="5"/>
        <end position="121"/>
    </location>
</feature>
<organism evidence="8 9">
    <name type="scientific">Sphingomonas canadensis</name>
    <dbReference type="NCBI Taxonomy" id="1219257"/>
    <lineage>
        <taxon>Bacteria</taxon>
        <taxon>Pseudomonadati</taxon>
        <taxon>Pseudomonadota</taxon>
        <taxon>Alphaproteobacteria</taxon>
        <taxon>Sphingomonadales</taxon>
        <taxon>Sphingomonadaceae</taxon>
        <taxon>Sphingomonas</taxon>
    </lineage>
</organism>
<evidence type="ECO:0000256" key="4">
    <source>
        <dbReference type="RuleBase" id="RU362132"/>
    </source>
</evidence>
<dbReference type="Pfam" id="PF02776">
    <property type="entry name" value="TPP_enzyme_N"/>
    <property type="match status" value="1"/>
</dbReference>
<dbReference type="InterPro" id="IPR011766">
    <property type="entry name" value="TPP_enzyme_TPP-bd"/>
</dbReference>
<gene>
    <name evidence="8" type="ORF">ACFQ1E_03345</name>
</gene>
<evidence type="ECO:0000259" key="5">
    <source>
        <dbReference type="Pfam" id="PF00205"/>
    </source>
</evidence>
<dbReference type="SUPFAM" id="SSF52467">
    <property type="entry name" value="DHS-like NAD/FAD-binding domain"/>
    <property type="match status" value="1"/>
</dbReference>
<dbReference type="InterPro" id="IPR029061">
    <property type="entry name" value="THDP-binding"/>
</dbReference>
<comment type="caution">
    <text evidence="8">The sequence shown here is derived from an EMBL/GenBank/DDBJ whole genome shotgun (WGS) entry which is preliminary data.</text>
</comment>
<dbReference type="EMBL" id="JBHTJG010000001">
    <property type="protein sequence ID" value="MFD0945369.1"/>
    <property type="molecule type" value="Genomic_DNA"/>
</dbReference>
<dbReference type="InterPro" id="IPR029035">
    <property type="entry name" value="DHS-like_NAD/FAD-binding_dom"/>
</dbReference>
<proteinExistence type="inferred from homology"/>
<accession>A0ABW3H7T9</accession>
<keyword evidence="9" id="KW-1185">Reference proteome</keyword>
<evidence type="ECO:0000256" key="3">
    <source>
        <dbReference type="ARBA" id="ARBA00023052"/>
    </source>
</evidence>
<evidence type="ECO:0000259" key="7">
    <source>
        <dbReference type="Pfam" id="PF02776"/>
    </source>
</evidence>
<comment type="cofactor">
    <cofactor evidence="1">
        <name>thiamine diphosphate</name>
        <dbReference type="ChEBI" id="CHEBI:58937"/>
    </cofactor>
</comment>
<feature type="domain" description="Thiamine pyrophosphate enzyme TPP-binding" evidence="6">
    <location>
        <begin position="395"/>
        <end position="539"/>
    </location>
</feature>
<dbReference type="InterPro" id="IPR045229">
    <property type="entry name" value="TPP_enz"/>
</dbReference>
<comment type="similarity">
    <text evidence="2 4">Belongs to the TPP enzyme family.</text>
</comment>
<dbReference type="Pfam" id="PF02775">
    <property type="entry name" value="TPP_enzyme_C"/>
    <property type="match status" value="1"/>
</dbReference>
<dbReference type="Proteomes" id="UP001596977">
    <property type="component" value="Unassembled WGS sequence"/>
</dbReference>
<dbReference type="InterPro" id="IPR012001">
    <property type="entry name" value="Thiamin_PyroP_enz_TPP-bd_dom"/>
</dbReference>
<evidence type="ECO:0000313" key="8">
    <source>
        <dbReference type="EMBL" id="MFD0945369.1"/>
    </source>
</evidence>